<proteinExistence type="predicted"/>
<dbReference type="CDD" id="cd01647">
    <property type="entry name" value="RT_LTR"/>
    <property type="match status" value="1"/>
</dbReference>
<dbReference type="InterPro" id="IPR000477">
    <property type="entry name" value="RT_dom"/>
</dbReference>
<dbReference type="Gene3D" id="3.30.70.270">
    <property type="match status" value="3"/>
</dbReference>
<dbReference type="InterPro" id="IPR050951">
    <property type="entry name" value="Retrovirus_Pol_polyprotein"/>
</dbReference>
<evidence type="ECO:0000256" key="3">
    <source>
        <dbReference type="ARBA" id="ARBA00022695"/>
    </source>
</evidence>
<dbReference type="Proteomes" id="UP001292094">
    <property type="component" value="Unassembled WGS sequence"/>
</dbReference>
<dbReference type="InterPro" id="IPR043502">
    <property type="entry name" value="DNA/RNA_pol_sf"/>
</dbReference>
<dbReference type="Pfam" id="PF17917">
    <property type="entry name" value="RT_RNaseH"/>
    <property type="match status" value="1"/>
</dbReference>
<dbReference type="EMBL" id="JAWZYT010001188">
    <property type="protein sequence ID" value="KAK4314756.1"/>
    <property type="molecule type" value="Genomic_DNA"/>
</dbReference>
<evidence type="ECO:0000313" key="10">
    <source>
        <dbReference type="EMBL" id="KAK4314756.1"/>
    </source>
</evidence>
<evidence type="ECO:0000256" key="5">
    <source>
        <dbReference type="ARBA" id="ARBA00022759"/>
    </source>
</evidence>
<gene>
    <name evidence="10" type="ORF">Pmani_013983</name>
</gene>
<evidence type="ECO:0000256" key="6">
    <source>
        <dbReference type="ARBA" id="ARBA00022801"/>
    </source>
</evidence>
<accession>A0AAE1PV90</accession>
<dbReference type="AlphaFoldDB" id="A0AAE1PV90"/>
<keyword evidence="5" id="KW-0255">Endonuclease</keyword>
<keyword evidence="11" id="KW-1185">Reference proteome</keyword>
<evidence type="ECO:0000313" key="11">
    <source>
        <dbReference type="Proteomes" id="UP001292094"/>
    </source>
</evidence>
<reference evidence="10" key="1">
    <citation type="submission" date="2023-11" db="EMBL/GenBank/DDBJ databases">
        <title>Genome assemblies of two species of porcelain crab, Petrolisthes cinctipes and Petrolisthes manimaculis (Anomura: Porcellanidae).</title>
        <authorList>
            <person name="Angst P."/>
        </authorList>
    </citation>
    <scope>NUCLEOTIDE SEQUENCE</scope>
    <source>
        <strain evidence="10">PB745_02</strain>
        <tissue evidence="10">Gill</tissue>
    </source>
</reference>
<keyword evidence="3" id="KW-0548">Nucleotidyltransferase</keyword>
<dbReference type="InterPro" id="IPR041373">
    <property type="entry name" value="RT_RNaseH"/>
</dbReference>
<evidence type="ECO:0000259" key="8">
    <source>
        <dbReference type="Pfam" id="PF00078"/>
    </source>
</evidence>
<evidence type="ECO:0000256" key="1">
    <source>
        <dbReference type="ARBA" id="ARBA00012493"/>
    </source>
</evidence>
<dbReference type="PANTHER" id="PTHR37984">
    <property type="entry name" value="PROTEIN CBG26694"/>
    <property type="match status" value="1"/>
</dbReference>
<dbReference type="GO" id="GO:0003964">
    <property type="term" value="F:RNA-directed DNA polymerase activity"/>
    <property type="evidence" value="ECO:0007669"/>
    <property type="project" value="UniProtKB-KW"/>
</dbReference>
<evidence type="ECO:0000256" key="4">
    <source>
        <dbReference type="ARBA" id="ARBA00022722"/>
    </source>
</evidence>
<feature type="domain" description="Reverse transcriptase RNase H-like" evidence="9">
    <location>
        <begin position="263"/>
        <end position="370"/>
    </location>
</feature>
<sequence length="396" mass="44956">MFPSIYRAHPGVCTLGTHDVDLLPETRPVKQPPYRVSPEKKARIRSAVQYLHDNHLIEPSNSPWSSPCLLVPKSDGSDHLCTDYRAVNKLTVDDSYPLPRLDDIIDSVGRSSYVTHGLEKTQAYLDDLVVVSDTWEEHRQRLHQLFERLQMAGLVINLAKCDFARATITYLGHVVGQGHSASLLAKVEAILDFPVPKDRRSLRRFLWMAVFYRRFCKNFASVASPLTDLISPKVSFDWTSATQDAFDRLKILLSSAPVLRAADFNLPFHLHVDACDTGMGAVLLQADPDTEILHPICYHSSKFLSHKRHYSTVEKETLSLLHSLDKFKCFLSDSKYPIHVKTDHNPITFLDRMKNSNQRLMRWAIALQDYNLNILHIAGKFNIIADTLSRGNPSSK</sequence>
<dbReference type="SUPFAM" id="SSF56672">
    <property type="entry name" value="DNA/RNA polymerases"/>
    <property type="match status" value="1"/>
</dbReference>
<dbReference type="FunFam" id="3.30.70.270:FF:000020">
    <property type="entry name" value="Transposon Tf2-6 polyprotein-like Protein"/>
    <property type="match status" value="1"/>
</dbReference>
<comment type="caution">
    <text evidence="10">The sequence shown here is derived from an EMBL/GenBank/DDBJ whole genome shotgun (WGS) entry which is preliminary data.</text>
</comment>
<keyword evidence="4" id="KW-0540">Nuclease</keyword>
<feature type="domain" description="Reverse transcriptase" evidence="8">
    <location>
        <begin position="120"/>
        <end position="174"/>
    </location>
</feature>
<dbReference type="GO" id="GO:0004519">
    <property type="term" value="F:endonuclease activity"/>
    <property type="evidence" value="ECO:0007669"/>
    <property type="project" value="UniProtKB-KW"/>
</dbReference>
<evidence type="ECO:0000256" key="7">
    <source>
        <dbReference type="ARBA" id="ARBA00022918"/>
    </source>
</evidence>
<keyword evidence="2" id="KW-0808">Transferase</keyword>
<dbReference type="GO" id="GO:0016787">
    <property type="term" value="F:hydrolase activity"/>
    <property type="evidence" value="ECO:0007669"/>
    <property type="project" value="UniProtKB-KW"/>
</dbReference>
<dbReference type="InterPro" id="IPR043128">
    <property type="entry name" value="Rev_trsase/Diguanyl_cyclase"/>
</dbReference>
<keyword evidence="6" id="KW-0378">Hydrolase</keyword>
<dbReference type="PANTHER" id="PTHR37984:SF5">
    <property type="entry name" value="PROTEIN NYNRIN-LIKE"/>
    <property type="match status" value="1"/>
</dbReference>
<name>A0AAE1PV90_9EUCA</name>
<dbReference type="EC" id="2.7.7.49" evidence="1"/>
<dbReference type="Gene3D" id="3.10.10.10">
    <property type="entry name" value="HIV Type 1 Reverse Transcriptase, subunit A, domain 1"/>
    <property type="match status" value="1"/>
</dbReference>
<dbReference type="CDD" id="cd09274">
    <property type="entry name" value="RNase_HI_RT_Ty3"/>
    <property type="match status" value="1"/>
</dbReference>
<protein>
    <recommendedName>
        <fullName evidence="1">RNA-directed DNA polymerase</fullName>
        <ecNumber evidence="1">2.7.7.49</ecNumber>
    </recommendedName>
</protein>
<organism evidence="10 11">
    <name type="scientific">Petrolisthes manimaculis</name>
    <dbReference type="NCBI Taxonomy" id="1843537"/>
    <lineage>
        <taxon>Eukaryota</taxon>
        <taxon>Metazoa</taxon>
        <taxon>Ecdysozoa</taxon>
        <taxon>Arthropoda</taxon>
        <taxon>Crustacea</taxon>
        <taxon>Multicrustacea</taxon>
        <taxon>Malacostraca</taxon>
        <taxon>Eumalacostraca</taxon>
        <taxon>Eucarida</taxon>
        <taxon>Decapoda</taxon>
        <taxon>Pleocyemata</taxon>
        <taxon>Anomura</taxon>
        <taxon>Galatheoidea</taxon>
        <taxon>Porcellanidae</taxon>
        <taxon>Petrolisthes</taxon>
    </lineage>
</organism>
<evidence type="ECO:0000256" key="2">
    <source>
        <dbReference type="ARBA" id="ARBA00022679"/>
    </source>
</evidence>
<dbReference type="Pfam" id="PF00078">
    <property type="entry name" value="RVT_1"/>
    <property type="match status" value="1"/>
</dbReference>
<keyword evidence="7" id="KW-0695">RNA-directed DNA polymerase</keyword>
<evidence type="ECO:0000259" key="9">
    <source>
        <dbReference type="Pfam" id="PF17917"/>
    </source>
</evidence>